<dbReference type="GO" id="GO:0008483">
    <property type="term" value="F:transaminase activity"/>
    <property type="evidence" value="ECO:0007669"/>
    <property type="project" value="UniProtKB-KW"/>
</dbReference>
<dbReference type="Proteomes" id="UP000295132">
    <property type="component" value="Unassembled WGS sequence"/>
</dbReference>
<evidence type="ECO:0000256" key="7">
    <source>
        <dbReference type="ARBA" id="ARBA00023239"/>
    </source>
</evidence>
<evidence type="ECO:0000256" key="1">
    <source>
        <dbReference type="ARBA" id="ARBA00001933"/>
    </source>
</evidence>
<dbReference type="PANTHER" id="PTHR11808">
    <property type="entry name" value="TRANS-SULFURATION ENZYME FAMILY MEMBER"/>
    <property type="match status" value="1"/>
</dbReference>
<keyword evidence="10" id="KW-0808">Transferase</keyword>
<dbReference type="EC" id="4.4.1.13" evidence="3"/>
<accession>A0A4R5VXY1</accession>
<reference evidence="10 11" key="1">
    <citation type="submission" date="2019-03" db="EMBL/GenBank/DDBJ databases">
        <title>Bacillus niacini sp. nov. a Nicotinate-Metabolizing Mesophile Isolated from Soil.</title>
        <authorList>
            <person name="Zhang G."/>
        </authorList>
    </citation>
    <scope>NUCLEOTIDE SEQUENCE [LARGE SCALE GENOMIC DNA]</scope>
    <source>
        <strain evidence="10 11">WN066</strain>
    </source>
</reference>
<dbReference type="PROSITE" id="PS00868">
    <property type="entry name" value="CYS_MET_METAB_PP"/>
    <property type="match status" value="1"/>
</dbReference>
<gene>
    <name evidence="10" type="ORF">E2K98_05215</name>
</gene>
<keyword evidence="7" id="KW-0456">Lyase</keyword>
<evidence type="ECO:0000256" key="4">
    <source>
        <dbReference type="ARBA" id="ARBA00022605"/>
    </source>
</evidence>
<evidence type="ECO:0000313" key="10">
    <source>
        <dbReference type="EMBL" id="TDK64254.1"/>
    </source>
</evidence>
<keyword evidence="4" id="KW-0028">Amino-acid biosynthesis</keyword>
<dbReference type="Gene3D" id="3.40.640.10">
    <property type="entry name" value="Type I PLP-dependent aspartate aminotransferase-like (Major domain)"/>
    <property type="match status" value="1"/>
</dbReference>
<dbReference type="FunFam" id="3.40.640.10:FF:000009">
    <property type="entry name" value="Cystathionine gamma-synthase homolog"/>
    <property type="match status" value="1"/>
</dbReference>
<dbReference type="InterPro" id="IPR054542">
    <property type="entry name" value="Cys_met_metab_PP"/>
</dbReference>
<dbReference type="EMBL" id="SMYO01000002">
    <property type="protein sequence ID" value="TDK64254.1"/>
    <property type="molecule type" value="Genomic_DNA"/>
</dbReference>
<dbReference type="GO" id="GO:0019346">
    <property type="term" value="P:transsulfuration"/>
    <property type="evidence" value="ECO:0007669"/>
    <property type="project" value="InterPro"/>
</dbReference>
<dbReference type="Gene3D" id="3.90.1150.10">
    <property type="entry name" value="Aspartate Aminotransferase, domain 1"/>
    <property type="match status" value="1"/>
</dbReference>
<comment type="caution">
    <text evidence="10">The sequence shown here is derived from an EMBL/GenBank/DDBJ whole genome shotgun (WGS) entry which is preliminary data.</text>
</comment>
<evidence type="ECO:0000256" key="2">
    <source>
        <dbReference type="ARBA" id="ARBA00009077"/>
    </source>
</evidence>
<dbReference type="GO" id="GO:0009086">
    <property type="term" value="P:methionine biosynthetic process"/>
    <property type="evidence" value="ECO:0007669"/>
    <property type="project" value="UniProtKB-KW"/>
</dbReference>
<proteinExistence type="inferred from homology"/>
<dbReference type="GO" id="GO:0030170">
    <property type="term" value="F:pyridoxal phosphate binding"/>
    <property type="evidence" value="ECO:0007669"/>
    <property type="project" value="InterPro"/>
</dbReference>
<evidence type="ECO:0000313" key="11">
    <source>
        <dbReference type="Proteomes" id="UP000295132"/>
    </source>
</evidence>
<dbReference type="SUPFAM" id="SSF53383">
    <property type="entry name" value="PLP-dependent transferases"/>
    <property type="match status" value="1"/>
</dbReference>
<dbReference type="AlphaFoldDB" id="A0A4R5VXY1"/>
<feature type="modified residue" description="N6-(pyridoxal phosphate)lysine" evidence="8">
    <location>
        <position position="195"/>
    </location>
</feature>
<dbReference type="PANTHER" id="PTHR11808:SF50">
    <property type="entry name" value="CYSTATHIONINE BETA-LYASE"/>
    <property type="match status" value="1"/>
</dbReference>
<dbReference type="PIRSF" id="PIRSF001434">
    <property type="entry name" value="CGS"/>
    <property type="match status" value="1"/>
</dbReference>
<organism evidence="10 11">
    <name type="scientific">Bacillus salipaludis</name>
    <dbReference type="NCBI Taxonomy" id="2547811"/>
    <lineage>
        <taxon>Bacteria</taxon>
        <taxon>Bacillati</taxon>
        <taxon>Bacillota</taxon>
        <taxon>Bacilli</taxon>
        <taxon>Bacillales</taxon>
        <taxon>Bacillaceae</taxon>
        <taxon>Bacillus</taxon>
    </lineage>
</organism>
<dbReference type="RefSeq" id="WP_133333189.1">
    <property type="nucleotide sequence ID" value="NZ_SMYO01000002.1"/>
</dbReference>
<evidence type="ECO:0000256" key="5">
    <source>
        <dbReference type="ARBA" id="ARBA00022898"/>
    </source>
</evidence>
<evidence type="ECO:0000256" key="8">
    <source>
        <dbReference type="PIRSR" id="PIRSR001434-2"/>
    </source>
</evidence>
<keyword evidence="6" id="KW-0486">Methionine biosynthesis</keyword>
<dbReference type="InterPro" id="IPR015422">
    <property type="entry name" value="PyrdxlP-dep_Trfase_small"/>
</dbReference>
<keyword evidence="10" id="KW-0032">Aminotransferase</keyword>
<name>A0A4R5VXY1_9BACI</name>
<comment type="cofactor">
    <cofactor evidence="1 9">
        <name>pyridoxal 5'-phosphate</name>
        <dbReference type="ChEBI" id="CHEBI:597326"/>
    </cofactor>
</comment>
<dbReference type="InterPro" id="IPR000277">
    <property type="entry name" value="Cys/Met-Metab_PyrdxlP-dep_enz"/>
</dbReference>
<evidence type="ECO:0000256" key="3">
    <source>
        <dbReference type="ARBA" id="ARBA00012224"/>
    </source>
</evidence>
<evidence type="ECO:0000256" key="9">
    <source>
        <dbReference type="RuleBase" id="RU362118"/>
    </source>
</evidence>
<dbReference type="InterPro" id="IPR015424">
    <property type="entry name" value="PyrdxlP-dep_Trfase"/>
</dbReference>
<comment type="similarity">
    <text evidence="2 9">Belongs to the trans-sulfuration enzymes family.</text>
</comment>
<dbReference type="GO" id="GO:0005737">
    <property type="term" value="C:cytoplasm"/>
    <property type="evidence" value="ECO:0007669"/>
    <property type="project" value="TreeGrafter"/>
</dbReference>
<evidence type="ECO:0000256" key="6">
    <source>
        <dbReference type="ARBA" id="ARBA00023167"/>
    </source>
</evidence>
<keyword evidence="5 8" id="KW-0663">Pyridoxal phosphate</keyword>
<dbReference type="Pfam" id="PF01053">
    <property type="entry name" value="Cys_Met_Meta_PP"/>
    <property type="match status" value="1"/>
</dbReference>
<protein>
    <recommendedName>
        <fullName evidence="3">cysteine-S-conjugate beta-lyase</fullName>
        <ecNumber evidence="3">4.4.1.13</ecNumber>
    </recommendedName>
</protein>
<sequence length="390" mass="43292">MELDTKLIHGGPLIDQHTGSSSVPIYQSSTFHQAQFAQSQEFTYTRFGNPTRKALEETVACLEFAKYGYAFASGMAAISAVLLNFSQGDHVILCKDIYGGAYQLVTEMFPRYGIEYTFVDETDLNAWKKAIKQNTKGIYIETPSNPLLTVTDIRGVVNLAKKYNLLTIIDNTFMTPIFQNPIKLGVDIVIHSATKFINGHSDVTAGLVVTNDQEIAETLFKTQKMLGSMLPPYDCWLILRGIKTMKIRMEKEVENAAFIAGELLKHSKVKAVYYPSLEYHNGREIHFSQAGSGGAVLTFDLGSYENVKDFFAHVSIPIVAVSLGGVESILSYPFTMSHAVIPEKERLELGVTDGLVRLSCGIEDKNDLLNDLFKALDHVKTADVLQKKIL</sequence>
<dbReference type="InterPro" id="IPR015421">
    <property type="entry name" value="PyrdxlP-dep_Trfase_major"/>
</dbReference>
<dbReference type="GO" id="GO:0047804">
    <property type="term" value="F:cysteine-S-conjugate beta-lyase activity"/>
    <property type="evidence" value="ECO:0007669"/>
    <property type="project" value="UniProtKB-EC"/>
</dbReference>
<dbReference type="CDD" id="cd00614">
    <property type="entry name" value="CGS_like"/>
    <property type="match status" value="1"/>
</dbReference>